<dbReference type="GO" id="GO:0016020">
    <property type="term" value="C:membrane"/>
    <property type="evidence" value="ECO:0007669"/>
    <property type="project" value="GOC"/>
</dbReference>
<name>A0AAU8IQ42_9ACTN</name>
<evidence type="ECO:0000256" key="12">
    <source>
        <dbReference type="ARBA" id="ARBA00076875"/>
    </source>
</evidence>
<dbReference type="GO" id="GO:0009247">
    <property type="term" value="P:glycolipid biosynthetic process"/>
    <property type="evidence" value="ECO:0007669"/>
    <property type="project" value="UniProtKB-ARBA"/>
</dbReference>
<proteinExistence type="inferred from homology"/>
<dbReference type="EMBL" id="CP159534">
    <property type="protein sequence ID" value="XCJ70457.1"/>
    <property type="molecule type" value="Genomic_DNA"/>
</dbReference>
<protein>
    <recommendedName>
        <fullName evidence="10">phosphatidyl-myo-inositol dimannoside synthase</fullName>
        <ecNumber evidence="10">2.4.1.346</ecNumber>
    </recommendedName>
    <alternativeName>
        <fullName evidence="11">Alpha-D-mannose-alpha-(1-6)-phosphatidylmyo-inositol-mannosyltransferase</fullName>
    </alternativeName>
    <alternativeName>
        <fullName evidence="14">Alpha-mannosyltransferase</fullName>
    </alternativeName>
    <alternativeName>
        <fullName evidence="13">Guanosine diphosphomannose-phosphatidyl-inositol alpha-mannosyltransferase</fullName>
    </alternativeName>
    <alternativeName>
        <fullName evidence="12">Phosphatidylinositol alpha-mannosyltransferase</fullName>
    </alternativeName>
</protein>
<dbReference type="RefSeq" id="WP_353942103.1">
    <property type="nucleotide sequence ID" value="NZ_CP159534.1"/>
</dbReference>
<comment type="catalytic activity">
    <reaction evidence="7">
        <text>a 1,2-diacyl-sn-glycero-3-phospho-[alpha-D-6-acyl-mannopyranosyl-(1&lt;-&gt;6)-D-myo-inositol] + GDP-alpha-D-mannose = a 2-O-(alpha-D-mannosyl)-6-O-(6-O-acyl-alpha-D-mannosyl)-1-phosphatidyl-1D-myo-inositol + GDP + H(+)</text>
        <dbReference type="Rhea" id="RHEA:52444"/>
        <dbReference type="ChEBI" id="CHEBI:15378"/>
        <dbReference type="ChEBI" id="CHEBI:57527"/>
        <dbReference type="ChEBI" id="CHEBI:58189"/>
        <dbReference type="ChEBI" id="CHEBI:88053"/>
        <dbReference type="ChEBI" id="CHEBI:136625"/>
        <dbReference type="EC" id="2.4.1.346"/>
    </reaction>
</comment>
<comment type="pathway">
    <text evidence="1">Lipid metabolism.</text>
</comment>
<dbReference type="AlphaFoldDB" id="A0AAU8IQ42"/>
<evidence type="ECO:0000313" key="17">
    <source>
        <dbReference type="EMBL" id="XCJ70457.1"/>
    </source>
</evidence>
<evidence type="ECO:0000256" key="6">
    <source>
        <dbReference type="ARBA" id="ARBA00023098"/>
    </source>
</evidence>
<feature type="domain" description="Glycosyltransferase subfamily 4-like N-terminal" evidence="16">
    <location>
        <begin position="18"/>
        <end position="181"/>
    </location>
</feature>
<dbReference type="GO" id="GO:0043750">
    <property type="term" value="F:phosphatidylinositol alpha-mannosyltransferase activity"/>
    <property type="evidence" value="ECO:0007669"/>
    <property type="project" value="UniProtKB-ARBA"/>
</dbReference>
<dbReference type="FunFam" id="3.40.50.2000:FF:000115">
    <property type="entry name" value="Alpha-(1-6)-phosphatidylinositol monomannoside mannosyltransferase"/>
    <property type="match status" value="1"/>
</dbReference>
<evidence type="ECO:0000256" key="11">
    <source>
        <dbReference type="ARBA" id="ARBA00075163"/>
    </source>
</evidence>
<dbReference type="SUPFAM" id="SSF53756">
    <property type="entry name" value="UDP-Glycosyltransferase/glycogen phosphorylase"/>
    <property type="match status" value="1"/>
</dbReference>
<dbReference type="KEGG" id="stac:ABII15_10955"/>
<keyword evidence="4 17" id="KW-0328">Glycosyltransferase</keyword>
<reference evidence="17" key="1">
    <citation type="submission" date="2024-06" db="EMBL/GenBank/DDBJ databases">
        <title>Streptomyces sp. strain HUAS MG91 genome sequences.</title>
        <authorList>
            <person name="Mo P."/>
        </authorList>
    </citation>
    <scope>NUCLEOTIDE SEQUENCE</scope>
    <source>
        <strain evidence="17">HUAS MG91</strain>
    </source>
</reference>
<dbReference type="CDD" id="cd03801">
    <property type="entry name" value="GT4_PimA-like"/>
    <property type="match status" value="1"/>
</dbReference>
<dbReference type="Pfam" id="PF00534">
    <property type="entry name" value="Glycos_transf_1"/>
    <property type="match status" value="1"/>
</dbReference>
<evidence type="ECO:0000256" key="8">
    <source>
        <dbReference type="ARBA" id="ARBA00052876"/>
    </source>
</evidence>
<evidence type="ECO:0000256" key="14">
    <source>
        <dbReference type="ARBA" id="ARBA00079381"/>
    </source>
</evidence>
<accession>A0AAU8IQ42</accession>
<keyword evidence="6" id="KW-0443">Lipid metabolism</keyword>
<gene>
    <name evidence="17" type="ORF">ABII15_10955</name>
</gene>
<evidence type="ECO:0000256" key="10">
    <source>
        <dbReference type="ARBA" id="ARBA00066957"/>
    </source>
</evidence>
<evidence type="ECO:0000256" key="4">
    <source>
        <dbReference type="ARBA" id="ARBA00022676"/>
    </source>
</evidence>
<feature type="domain" description="Glycosyl transferase family 1" evidence="15">
    <location>
        <begin position="199"/>
        <end position="365"/>
    </location>
</feature>
<keyword evidence="5 17" id="KW-0808">Transferase</keyword>
<evidence type="ECO:0000256" key="5">
    <source>
        <dbReference type="ARBA" id="ARBA00022679"/>
    </source>
</evidence>
<comment type="catalytic activity">
    <reaction evidence="8">
        <text>a 1,2-diacyl-sn-glycero-3-phospho-[alpha-D-mannopyranosyl-(1&lt;-&gt;6)-D-myo-inositol] + GDP-alpha-D-mannose = a 2,6-O-bis(alpha-D-mannopyranosyl)-1-phosphatidyl-1D-myo-inositol + GDP + H(+)</text>
        <dbReference type="Rhea" id="RHEA:52440"/>
        <dbReference type="ChEBI" id="CHEBI:15378"/>
        <dbReference type="ChEBI" id="CHEBI:57527"/>
        <dbReference type="ChEBI" id="CHEBI:58189"/>
        <dbReference type="ChEBI" id="CHEBI:87673"/>
        <dbReference type="ChEBI" id="CHEBI:136624"/>
        <dbReference type="EC" id="2.4.1.346"/>
    </reaction>
</comment>
<keyword evidence="3" id="KW-0444">Lipid biosynthesis</keyword>
<evidence type="ECO:0000259" key="16">
    <source>
        <dbReference type="Pfam" id="PF13439"/>
    </source>
</evidence>
<evidence type="ECO:0000256" key="9">
    <source>
        <dbReference type="ARBA" id="ARBA00060651"/>
    </source>
</evidence>
<evidence type="ECO:0000256" key="13">
    <source>
        <dbReference type="ARBA" id="ARBA00077842"/>
    </source>
</evidence>
<dbReference type="Pfam" id="PF13439">
    <property type="entry name" value="Glyco_transf_4"/>
    <property type="match status" value="1"/>
</dbReference>
<dbReference type="PANTHER" id="PTHR45947">
    <property type="entry name" value="SULFOQUINOVOSYL TRANSFERASE SQD2"/>
    <property type="match status" value="1"/>
</dbReference>
<dbReference type="InterPro" id="IPR028098">
    <property type="entry name" value="Glyco_trans_4-like_N"/>
</dbReference>
<comment type="similarity">
    <text evidence="2">Belongs to the glycosyltransferase group 1 family. Glycosyltransferase 4 subfamily.</text>
</comment>
<dbReference type="GO" id="GO:0033164">
    <property type="term" value="F:initiation-specific glycolipid 1,6-alpha-mannosyltransferase activity"/>
    <property type="evidence" value="ECO:0007669"/>
    <property type="project" value="UniProtKB-ARBA"/>
</dbReference>
<evidence type="ECO:0000259" key="15">
    <source>
        <dbReference type="Pfam" id="PF00534"/>
    </source>
</evidence>
<dbReference type="EC" id="2.4.1.346" evidence="10"/>
<evidence type="ECO:0000256" key="2">
    <source>
        <dbReference type="ARBA" id="ARBA00009481"/>
    </source>
</evidence>
<evidence type="ECO:0000256" key="1">
    <source>
        <dbReference type="ARBA" id="ARBA00005189"/>
    </source>
</evidence>
<evidence type="ECO:0000256" key="3">
    <source>
        <dbReference type="ARBA" id="ARBA00022516"/>
    </source>
</evidence>
<dbReference type="InterPro" id="IPR001296">
    <property type="entry name" value="Glyco_trans_1"/>
</dbReference>
<comment type="pathway">
    <text evidence="9">Phospholipid metabolism; phosphatidylinositol metabolism.</text>
</comment>
<dbReference type="Gene3D" id="3.40.50.2000">
    <property type="entry name" value="Glycogen Phosphorylase B"/>
    <property type="match status" value="2"/>
</dbReference>
<dbReference type="PANTHER" id="PTHR45947:SF3">
    <property type="entry name" value="SULFOQUINOVOSYL TRANSFERASE SQD2"/>
    <property type="match status" value="1"/>
</dbReference>
<dbReference type="FunFam" id="3.40.50.2000:FF:000069">
    <property type="entry name" value="Alpha-(1-6)-phosphatidylinositol monomannoside mannosyltransferase"/>
    <property type="match status" value="1"/>
</dbReference>
<organism evidence="17">
    <name type="scientific">Streptomyces tabacisoli</name>
    <dbReference type="NCBI Taxonomy" id="3156398"/>
    <lineage>
        <taxon>Bacteria</taxon>
        <taxon>Bacillati</taxon>
        <taxon>Actinomycetota</taxon>
        <taxon>Actinomycetes</taxon>
        <taxon>Kitasatosporales</taxon>
        <taxon>Streptomycetaceae</taxon>
        <taxon>Streptomyces</taxon>
    </lineage>
</organism>
<evidence type="ECO:0000256" key="7">
    <source>
        <dbReference type="ARBA" id="ARBA00051960"/>
    </source>
</evidence>
<sequence>MHQTHKTLLVTNDFPPRPGGIQAFLHNMALRLDPERLVVYASTWKHGREGAEATAAFDAEQPFTVVRDRTTMLLPTPRVTRRAVGLLKEHGCTSVWFGAAAPLGLMGSALRKAGARRLVATTHGHEAGWAQLPASRQLLRRIGESTDCITYLGEYTRSRIAAALTPEAAARMVQLPPGVDEKTFHPGSGGDVVRARLGLADRPVVVCVSRLVPRKGQDTLILAMPRILASVPDAVLLVVGGGPYEKELRRLVVETGVADSVRFTGSVPWEELPAHYGAGDVFAMPCRTRRGGLDVEGLGIVYLEASATGLPVVAGDSGGAPDAVLDGETGWVVRGGSPEEAADRVVPLLLDAELRARMGERGRAWVEEKWRWDLLAERLRELL</sequence>
<dbReference type="InterPro" id="IPR050194">
    <property type="entry name" value="Glycosyltransferase_grp1"/>
</dbReference>